<dbReference type="EMBL" id="BAABAQ010000041">
    <property type="protein sequence ID" value="GAA4211431.1"/>
    <property type="molecule type" value="Genomic_DNA"/>
</dbReference>
<evidence type="ECO:0000313" key="2">
    <source>
        <dbReference type="Proteomes" id="UP001501251"/>
    </source>
</evidence>
<sequence>MRLDHLLSKEHRPPTLFGRVGVYAVFVSERLTPGTLISGALATRISMIADRLVPPGVSLRRRAGSGNDGFRG</sequence>
<comment type="caution">
    <text evidence="1">The sequence shown here is derived from an EMBL/GenBank/DDBJ whole genome shotgun (WGS) entry which is preliminary data.</text>
</comment>
<accession>A0ABP8BNQ3</accession>
<dbReference type="Proteomes" id="UP001501251">
    <property type="component" value="Unassembled WGS sequence"/>
</dbReference>
<keyword evidence="2" id="KW-1185">Reference proteome</keyword>
<name>A0ABP8BNQ3_9ACTN</name>
<organism evidence="1 2">
    <name type="scientific">Streptosporangium oxazolinicum</name>
    <dbReference type="NCBI Taxonomy" id="909287"/>
    <lineage>
        <taxon>Bacteria</taxon>
        <taxon>Bacillati</taxon>
        <taxon>Actinomycetota</taxon>
        <taxon>Actinomycetes</taxon>
        <taxon>Streptosporangiales</taxon>
        <taxon>Streptosporangiaceae</taxon>
        <taxon>Streptosporangium</taxon>
    </lineage>
</organism>
<gene>
    <name evidence="1" type="ORF">GCM10022252_79950</name>
</gene>
<evidence type="ECO:0000313" key="1">
    <source>
        <dbReference type="EMBL" id="GAA4211431.1"/>
    </source>
</evidence>
<proteinExistence type="predicted"/>
<reference evidence="2" key="1">
    <citation type="journal article" date="2019" name="Int. J. Syst. Evol. Microbiol.">
        <title>The Global Catalogue of Microorganisms (GCM) 10K type strain sequencing project: providing services to taxonomists for standard genome sequencing and annotation.</title>
        <authorList>
            <consortium name="The Broad Institute Genomics Platform"/>
            <consortium name="The Broad Institute Genome Sequencing Center for Infectious Disease"/>
            <person name="Wu L."/>
            <person name="Ma J."/>
        </authorList>
    </citation>
    <scope>NUCLEOTIDE SEQUENCE [LARGE SCALE GENOMIC DNA]</scope>
    <source>
        <strain evidence="2">JCM 17388</strain>
    </source>
</reference>
<protein>
    <submittedName>
        <fullName evidence="1">Uncharacterized protein</fullName>
    </submittedName>
</protein>